<feature type="transmembrane region" description="Helical" evidence="1">
    <location>
        <begin position="7"/>
        <end position="27"/>
    </location>
</feature>
<proteinExistence type="predicted"/>
<dbReference type="EMBL" id="JBHMDX010000017">
    <property type="protein sequence ID" value="MFB9273283.1"/>
    <property type="molecule type" value="Genomic_DNA"/>
</dbReference>
<accession>A0ABV5K3T8</accession>
<keyword evidence="1" id="KW-0812">Transmembrane</keyword>
<organism evidence="3 4">
    <name type="scientific">Lutibacter litoralis</name>
    <dbReference type="NCBI Taxonomy" id="321268"/>
    <lineage>
        <taxon>Bacteria</taxon>
        <taxon>Pseudomonadati</taxon>
        <taxon>Bacteroidota</taxon>
        <taxon>Flavobacteriia</taxon>
        <taxon>Flavobacteriales</taxon>
        <taxon>Flavobacteriaceae</taxon>
        <taxon>Lutibacter</taxon>
    </lineage>
</organism>
<dbReference type="InterPro" id="IPR003399">
    <property type="entry name" value="Mce/MlaD"/>
</dbReference>
<comment type="caution">
    <text evidence="3">The sequence shown here is derived from an EMBL/GenBank/DDBJ whole genome shotgun (WGS) entry which is preliminary data.</text>
</comment>
<name>A0ABV5K3T8_9FLAO</name>
<sequence length="317" mass="34920">MKISRELKTGVVAVLVIALFIWGYNYLKGLNLFDGPIKTYFTEYQNVQGLNTASVVTINGVDVGKVVNITFHNDEEKRGTLIVEFSVENDFEFSKNSVAKIYSASLMGGKSLAIVPSYEGETALPGDYLKGEIESDLFSSVTEKLNPLQAKVESVIKSADSLMTGLTDVLDPESRQSLKASILELNATITNFKFASANVNELIKKNDDKLSKTLDNAELMTANFAKLSDTLVNANLGMTIKNLEETIGNVNSVLAGLENGEGTLGKLLKEDEIYTNLTDASKELEELLREMKLHPKRFVHFSLFGKKDKGYNPDPEQ</sequence>
<dbReference type="PANTHER" id="PTHR33371">
    <property type="entry name" value="INTERMEMBRANE PHOSPHOLIPID TRANSPORT SYSTEM BINDING PROTEIN MLAD-RELATED"/>
    <property type="match status" value="1"/>
</dbReference>
<gene>
    <name evidence="3" type="ORF">ACFFT3_15420</name>
</gene>
<dbReference type="PANTHER" id="PTHR33371:SF4">
    <property type="entry name" value="INTERMEMBRANE PHOSPHOLIPID TRANSPORT SYSTEM BINDING PROTEIN MLAD"/>
    <property type="match status" value="1"/>
</dbReference>
<dbReference type="Proteomes" id="UP001589665">
    <property type="component" value="Unassembled WGS sequence"/>
</dbReference>
<evidence type="ECO:0000256" key="1">
    <source>
        <dbReference type="SAM" id="Phobius"/>
    </source>
</evidence>
<keyword evidence="1" id="KW-1133">Transmembrane helix</keyword>
<keyword evidence="4" id="KW-1185">Reference proteome</keyword>
<evidence type="ECO:0000313" key="4">
    <source>
        <dbReference type="Proteomes" id="UP001589665"/>
    </source>
</evidence>
<dbReference type="InterPro" id="IPR052336">
    <property type="entry name" value="MlaD_Phospholipid_Transporter"/>
</dbReference>
<protein>
    <submittedName>
        <fullName evidence="3">MlaD family protein</fullName>
    </submittedName>
</protein>
<reference evidence="3 4" key="1">
    <citation type="submission" date="2024-09" db="EMBL/GenBank/DDBJ databases">
        <authorList>
            <person name="Sun Q."/>
            <person name="Mori K."/>
        </authorList>
    </citation>
    <scope>NUCLEOTIDE SEQUENCE [LARGE SCALE GENOMIC DNA]</scope>
    <source>
        <strain evidence="3 4">JCM 13034</strain>
    </source>
</reference>
<evidence type="ECO:0000313" key="3">
    <source>
        <dbReference type="EMBL" id="MFB9273283.1"/>
    </source>
</evidence>
<evidence type="ECO:0000259" key="2">
    <source>
        <dbReference type="Pfam" id="PF02470"/>
    </source>
</evidence>
<dbReference type="RefSeq" id="WP_229714458.1">
    <property type="nucleotide sequence ID" value="NZ_BMNS01000008.1"/>
</dbReference>
<feature type="domain" description="Mce/MlaD" evidence="2">
    <location>
        <begin position="39"/>
        <end position="116"/>
    </location>
</feature>
<keyword evidence="1" id="KW-0472">Membrane</keyword>
<dbReference type="Pfam" id="PF02470">
    <property type="entry name" value="MlaD"/>
    <property type="match status" value="1"/>
</dbReference>